<name>A0A0C9TLR0_PAXIN</name>
<dbReference type="GO" id="GO:0051731">
    <property type="term" value="F:polynucleotide 5'-hydroxyl-kinase activity"/>
    <property type="evidence" value="ECO:0007669"/>
    <property type="project" value="InterPro"/>
</dbReference>
<feature type="compositionally biased region" description="Pro residues" evidence="8">
    <location>
        <begin position="27"/>
        <end position="40"/>
    </location>
</feature>
<comment type="similarity">
    <text evidence="1">Belongs to the Clp1 family. NOL9/GRC3 subfamily.</text>
</comment>
<gene>
    <name evidence="10" type="ORF">PAXINDRAFT_102638</name>
</gene>
<evidence type="ECO:0000256" key="2">
    <source>
        <dbReference type="ARBA" id="ARBA00018706"/>
    </source>
</evidence>
<dbReference type="InterPro" id="IPR032319">
    <property type="entry name" value="CLP1_P"/>
</dbReference>
<proteinExistence type="inferred from homology"/>
<reference evidence="11" key="2">
    <citation type="submission" date="2015-01" db="EMBL/GenBank/DDBJ databases">
        <title>Evolutionary Origins and Diversification of the Mycorrhizal Mutualists.</title>
        <authorList>
            <consortium name="DOE Joint Genome Institute"/>
            <consortium name="Mycorrhizal Genomics Consortium"/>
            <person name="Kohler A."/>
            <person name="Kuo A."/>
            <person name="Nagy L.G."/>
            <person name="Floudas D."/>
            <person name="Copeland A."/>
            <person name="Barry K.W."/>
            <person name="Cichocki N."/>
            <person name="Veneault-Fourrey C."/>
            <person name="LaButti K."/>
            <person name="Lindquist E.A."/>
            <person name="Lipzen A."/>
            <person name="Lundell T."/>
            <person name="Morin E."/>
            <person name="Murat C."/>
            <person name="Riley R."/>
            <person name="Ohm R."/>
            <person name="Sun H."/>
            <person name="Tunlid A."/>
            <person name="Henrissat B."/>
            <person name="Grigoriev I.V."/>
            <person name="Hibbett D.S."/>
            <person name="Martin F."/>
        </authorList>
    </citation>
    <scope>NUCLEOTIDE SEQUENCE [LARGE SCALE GENOMIC DNA]</scope>
    <source>
        <strain evidence="11">ATCC 200175</strain>
    </source>
</reference>
<keyword evidence="6" id="KW-0418">Kinase</keyword>
<evidence type="ECO:0000256" key="5">
    <source>
        <dbReference type="ARBA" id="ARBA00022741"/>
    </source>
</evidence>
<evidence type="ECO:0000256" key="6">
    <source>
        <dbReference type="ARBA" id="ARBA00022777"/>
    </source>
</evidence>
<dbReference type="HOGENOM" id="CLU_010345_0_2_1"/>
<feature type="domain" description="Clp1 P-loop" evidence="9">
    <location>
        <begin position="380"/>
        <end position="592"/>
    </location>
</feature>
<dbReference type="Pfam" id="PF16575">
    <property type="entry name" value="CLP1_P"/>
    <property type="match status" value="1"/>
</dbReference>
<evidence type="ECO:0000313" key="10">
    <source>
        <dbReference type="EMBL" id="KIJ08266.1"/>
    </source>
</evidence>
<evidence type="ECO:0000256" key="1">
    <source>
        <dbReference type="ARBA" id="ARBA00011003"/>
    </source>
</evidence>
<evidence type="ECO:0000256" key="8">
    <source>
        <dbReference type="SAM" id="MobiDB-lite"/>
    </source>
</evidence>
<feature type="compositionally biased region" description="Polar residues" evidence="8">
    <location>
        <begin position="60"/>
        <end position="69"/>
    </location>
</feature>
<dbReference type="Gene3D" id="3.40.50.300">
    <property type="entry name" value="P-loop containing nucleotide triphosphate hydrolases"/>
    <property type="match status" value="1"/>
</dbReference>
<evidence type="ECO:0000259" key="9">
    <source>
        <dbReference type="Pfam" id="PF16575"/>
    </source>
</evidence>
<organism evidence="10 11">
    <name type="scientific">Paxillus involutus ATCC 200175</name>
    <dbReference type="NCBI Taxonomy" id="664439"/>
    <lineage>
        <taxon>Eukaryota</taxon>
        <taxon>Fungi</taxon>
        <taxon>Dikarya</taxon>
        <taxon>Basidiomycota</taxon>
        <taxon>Agaricomycotina</taxon>
        <taxon>Agaricomycetes</taxon>
        <taxon>Agaricomycetidae</taxon>
        <taxon>Boletales</taxon>
        <taxon>Paxilineae</taxon>
        <taxon>Paxillaceae</taxon>
        <taxon>Paxillus</taxon>
    </lineage>
</organism>
<feature type="region of interest" description="Disordered" evidence="8">
    <location>
        <begin position="1"/>
        <end position="168"/>
    </location>
</feature>
<evidence type="ECO:0000313" key="11">
    <source>
        <dbReference type="Proteomes" id="UP000053647"/>
    </source>
</evidence>
<dbReference type="Proteomes" id="UP000053647">
    <property type="component" value="Unassembled WGS sequence"/>
</dbReference>
<accession>A0A0C9TLR0</accession>
<dbReference type="PANTHER" id="PTHR12755:SF3">
    <property type="entry name" value="POLYNUCLEOTIDE 5'-HYDROXYL-KINASE NOL9"/>
    <property type="match status" value="1"/>
</dbReference>
<dbReference type="GO" id="GO:0005524">
    <property type="term" value="F:ATP binding"/>
    <property type="evidence" value="ECO:0007669"/>
    <property type="project" value="UniProtKB-KW"/>
</dbReference>
<dbReference type="InterPro" id="IPR045116">
    <property type="entry name" value="Clp1/Grc3"/>
</dbReference>
<dbReference type="AlphaFoldDB" id="A0A0C9TLR0"/>
<feature type="compositionally biased region" description="Polar residues" evidence="8">
    <location>
        <begin position="109"/>
        <end position="139"/>
    </location>
</feature>
<reference evidence="10 11" key="1">
    <citation type="submission" date="2014-06" db="EMBL/GenBank/DDBJ databases">
        <authorList>
            <consortium name="DOE Joint Genome Institute"/>
            <person name="Kuo A."/>
            <person name="Kohler A."/>
            <person name="Nagy L.G."/>
            <person name="Floudas D."/>
            <person name="Copeland A."/>
            <person name="Barry K.W."/>
            <person name="Cichocki N."/>
            <person name="Veneault-Fourrey C."/>
            <person name="LaButti K."/>
            <person name="Lindquist E.A."/>
            <person name="Lipzen A."/>
            <person name="Lundell T."/>
            <person name="Morin E."/>
            <person name="Murat C."/>
            <person name="Sun H."/>
            <person name="Tunlid A."/>
            <person name="Henrissat B."/>
            <person name="Grigoriev I.V."/>
            <person name="Hibbett D.S."/>
            <person name="Martin F."/>
            <person name="Nordberg H.P."/>
            <person name="Cantor M.N."/>
            <person name="Hua S.X."/>
        </authorList>
    </citation>
    <scope>NUCLEOTIDE SEQUENCE [LARGE SCALE GENOMIC DNA]</scope>
    <source>
        <strain evidence="10 11">ATCC 200175</strain>
    </source>
</reference>
<keyword evidence="5" id="KW-0547">Nucleotide-binding</keyword>
<feature type="compositionally biased region" description="Low complexity" evidence="8">
    <location>
        <begin position="1"/>
        <end position="26"/>
    </location>
</feature>
<dbReference type="GO" id="GO:0005634">
    <property type="term" value="C:nucleus"/>
    <property type="evidence" value="ECO:0007669"/>
    <property type="project" value="TreeGrafter"/>
</dbReference>
<evidence type="ECO:0000256" key="4">
    <source>
        <dbReference type="ARBA" id="ARBA00022679"/>
    </source>
</evidence>
<sequence>MLSAVAARKALKAASEPSTAPSSKPSSPRPSPASPSPTIPPRQAQSTIVDKPPSKRKPRISTSGGSTQPRTKKTKVTHTPAKPGPNPRYFDASDPPDTGNGGDEVTMVNPDSDSGSSSAEEPVISVNSTQKTAPSSISVSKRDRAWSPSRPLAADSSDEDAPGPPRVDDLTDSTNLFVRSMSTKVQHVTLSTFHPVPERNVYSVPTSEYTANAKAIILVLHPGDSVAFIGAYTLCVLQGSVSLLGVTLSPSDKKHRVFAPRSSPLPILLWAAAIHPGSCTYTIPSTIRHQANSTAVLIQYLDTGVEGLGRICRVFENAFKPPRDPNAFNSVVLPGISLVTYSTKEIHPFTLLHSWETALASIAGTQDSDIGTSPICLVKGPKKSGKSTFARTLVNRLLERYCRVAFLECDLGQSEFTPGGMVSLSIVESYIFGPPFTHPSLPYRAHYIGSTTPRASPSHYLSSIQALLETYKFDLQIPIIVGDAVPGDERIRDSIPLVVNTMGWTKGLGADLNTRIEEFVEPSHVFEIDGPEEKGWPAPLQSQHLPQHSTFAPFAQAKTRTLLKIEPIPSEYTNTHQSAIDHRNLNILSYFHAIFPELPPSSSSSTSLLKQITASSWDTSLPLCARYPYEGAKTSFPPSSHAC</sequence>
<keyword evidence="7" id="KW-0067">ATP-binding</keyword>
<dbReference type="GO" id="GO:0000448">
    <property type="term" value="P:cleavage in ITS2 between 5.8S rRNA and LSU-rRNA of tricistronic rRNA transcript (SSU-rRNA, 5.8S rRNA, LSU-rRNA)"/>
    <property type="evidence" value="ECO:0007669"/>
    <property type="project" value="TreeGrafter"/>
</dbReference>
<keyword evidence="11" id="KW-1185">Reference proteome</keyword>
<dbReference type="EMBL" id="KN819661">
    <property type="protein sequence ID" value="KIJ08266.1"/>
    <property type="molecule type" value="Genomic_DNA"/>
</dbReference>
<keyword evidence="4" id="KW-0808">Transferase</keyword>
<dbReference type="PANTHER" id="PTHR12755">
    <property type="entry name" value="CLEAVAGE/POLYADENYLATION FACTOR IA SUBUNIT CLP1P"/>
    <property type="match status" value="1"/>
</dbReference>
<evidence type="ECO:0000256" key="3">
    <source>
        <dbReference type="ARBA" id="ARBA00019824"/>
    </source>
</evidence>
<protein>
    <recommendedName>
        <fullName evidence="3">Polynucleotide 5'-hydroxyl-kinase GRC3</fullName>
    </recommendedName>
    <alternativeName>
        <fullName evidence="2">Polynucleotide 5'-hydroxyl-kinase grc3</fullName>
    </alternativeName>
</protein>
<dbReference type="OrthoDB" id="2405412at2759"/>
<dbReference type="InterPro" id="IPR027417">
    <property type="entry name" value="P-loop_NTPase"/>
</dbReference>
<evidence type="ECO:0000256" key="7">
    <source>
        <dbReference type="ARBA" id="ARBA00022840"/>
    </source>
</evidence>